<dbReference type="InterPro" id="IPR015358">
    <property type="entry name" value="Tscrpt_reg_MerR_DNA-bd"/>
</dbReference>
<dbReference type="Proteomes" id="UP000025756">
    <property type="component" value="Unassembled WGS sequence"/>
</dbReference>
<sequence>MHRLHFIRRTRDLGCSVAESGDLLNPWNDRSRQSADVKRLAKRTLSY</sequence>
<evidence type="ECO:0000313" key="2">
    <source>
        <dbReference type="EMBL" id="KCV36645.1"/>
    </source>
</evidence>
<comment type="caution">
    <text evidence="2">The sequence shown here is derived from an EMBL/GenBank/DDBJ whole genome shotgun (WGS) entry which is preliminary data.</text>
</comment>
<gene>
    <name evidence="2" type="ORF">L490_4151</name>
</gene>
<evidence type="ECO:0000259" key="1">
    <source>
        <dbReference type="Pfam" id="PF09278"/>
    </source>
</evidence>
<evidence type="ECO:0000313" key="3">
    <source>
        <dbReference type="Proteomes" id="UP000025756"/>
    </source>
</evidence>
<organism evidence="2 3">
    <name type="scientific">Bordetella bronchiseptica 00-P-2796</name>
    <dbReference type="NCBI Taxonomy" id="1331199"/>
    <lineage>
        <taxon>Bacteria</taxon>
        <taxon>Pseudomonadati</taxon>
        <taxon>Pseudomonadota</taxon>
        <taxon>Betaproteobacteria</taxon>
        <taxon>Burkholderiales</taxon>
        <taxon>Alcaligenaceae</taxon>
        <taxon>Bordetella</taxon>
    </lineage>
</organism>
<dbReference type="Pfam" id="PF09278">
    <property type="entry name" value="MerR-DNA-bind"/>
    <property type="match status" value="1"/>
</dbReference>
<accession>A0ABR4RIA7</accession>
<keyword evidence="3" id="KW-1185">Reference proteome</keyword>
<dbReference type="EMBL" id="JGWH01000051">
    <property type="protein sequence ID" value="KCV36645.1"/>
    <property type="molecule type" value="Genomic_DNA"/>
</dbReference>
<dbReference type="InterPro" id="IPR009061">
    <property type="entry name" value="DNA-bd_dom_put_sf"/>
</dbReference>
<protein>
    <submittedName>
        <fullName evidence="2">Transcriptional regulator, MerR family</fullName>
    </submittedName>
</protein>
<dbReference type="SUPFAM" id="SSF46955">
    <property type="entry name" value="Putative DNA-binding domain"/>
    <property type="match status" value="1"/>
</dbReference>
<name>A0ABR4RIA7_BORBO</name>
<proteinExistence type="predicted"/>
<reference evidence="2 3" key="1">
    <citation type="submission" date="2014-03" db="EMBL/GenBank/DDBJ databases">
        <title>Genome sequence of Bordetella bronchiseptica.</title>
        <authorList>
            <person name="Harvill E."/>
            <person name="Goodfield L.L."/>
            <person name="Ivanov Y.V."/>
            <person name="Meyer J.A."/>
            <person name="Muse S.J."/>
            <person name="Jacobs N."/>
            <person name="Bendor L."/>
            <person name="Smallridge W.E."/>
            <person name="Brinkac L.M."/>
            <person name="Sanka R."/>
            <person name="Kim M."/>
            <person name="Losada L."/>
        </authorList>
    </citation>
    <scope>NUCLEOTIDE SEQUENCE [LARGE SCALE GENOMIC DNA]</scope>
    <source>
        <strain evidence="2 3">00-P-2796</strain>
    </source>
</reference>
<feature type="domain" description="Transcription regulator MerR DNA binding" evidence="1">
    <location>
        <begin position="2"/>
        <end position="43"/>
    </location>
</feature>
<dbReference type="Gene3D" id="1.10.1660.10">
    <property type="match status" value="1"/>
</dbReference>